<evidence type="ECO:0000256" key="6">
    <source>
        <dbReference type="SAM" id="Coils"/>
    </source>
</evidence>
<comment type="subcellular location">
    <subcellularLocation>
        <location evidence="3">Cytoplasm</location>
    </subcellularLocation>
</comment>
<dbReference type="GO" id="GO:0006457">
    <property type="term" value="P:protein folding"/>
    <property type="evidence" value="ECO:0007669"/>
    <property type="project" value="InterPro"/>
</dbReference>
<accession>A0A1G1WWU8</accession>
<dbReference type="PANTHER" id="PTHR21237">
    <property type="entry name" value="GRPE PROTEIN"/>
    <property type="match status" value="1"/>
</dbReference>
<proteinExistence type="inferred from homology"/>
<dbReference type="HAMAP" id="MF_01151">
    <property type="entry name" value="GrpE"/>
    <property type="match status" value="1"/>
</dbReference>
<evidence type="ECO:0000256" key="2">
    <source>
        <dbReference type="ARBA" id="ARBA00023186"/>
    </source>
</evidence>
<evidence type="ECO:0000313" key="7">
    <source>
        <dbReference type="EMBL" id="OGY31820.1"/>
    </source>
</evidence>
<keyword evidence="3" id="KW-0963">Cytoplasm</keyword>
<dbReference type="GO" id="GO:0051087">
    <property type="term" value="F:protein-folding chaperone binding"/>
    <property type="evidence" value="ECO:0007669"/>
    <property type="project" value="InterPro"/>
</dbReference>
<dbReference type="GO" id="GO:0005737">
    <property type="term" value="C:cytoplasm"/>
    <property type="evidence" value="ECO:0007669"/>
    <property type="project" value="UniProtKB-SubCell"/>
</dbReference>
<dbReference type="PROSITE" id="PS01071">
    <property type="entry name" value="GRPE"/>
    <property type="match status" value="1"/>
</dbReference>
<comment type="subunit">
    <text evidence="3">Homodimer.</text>
</comment>
<dbReference type="GO" id="GO:0051082">
    <property type="term" value="F:unfolded protein binding"/>
    <property type="evidence" value="ECO:0007669"/>
    <property type="project" value="TreeGrafter"/>
</dbReference>
<organism evidence="7 8">
    <name type="scientific">Candidatus Woykebacteria bacterium RIFCSPLOWO2_01_FULL_41_12</name>
    <dbReference type="NCBI Taxonomy" id="1802604"/>
    <lineage>
        <taxon>Bacteria</taxon>
        <taxon>Candidatus Woykeibacteriota</taxon>
    </lineage>
</organism>
<dbReference type="CDD" id="cd00446">
    <property type="entry name" value="GrpE"/>
    <property type="match status" value="1"/>
</dbReference>
<dbReference type="SUPFAM" id="SSF58014">
    <property type="entry name" value="Coiled-coil domain of nucleotide exchange factor GrpE"/>
    <property type="match status" value="1"/>
</dbReference>
<evidence type="ECO:0000256" key="3">
    <source>
        <dbReference type="HAMAP-Rule" id="MF_01151"/>
    </source>
</evidence>
<dbReference type="GO" id="GO:0042803">
    <property type="term" value="F:protein homodimerization activity"/>
    <property type="evidence" value="ECO:0007669"/>
    <property type="project" value="InterPro"/>
</dbReference>
<dbReference type="Proteomes" id="UP000179279">
    <property type="component" value="Unassembled WGS sequence"/>
</dbReference>
<sequence length="151" mass="16736">MVKKDAGSRKIQELENQLKRALADYSNLQRRVEQEKEQIETFAKAAVVTKTLHVLDILEAIGKAGKNTDLENLKKGIEIAIKEFQNTLASIGVEEIDAKGDFDPGKHEAIEVVQGAAENKIVEVVEKGYKIGEKILRPAKVKVSKKKTGQE</sequence>
<comment type="similarity">
    <text evidence="1 3 5">Belongs to the GrpE family.</text>
</comment>
<dbReference type="AlphaFoldDB" id="A0A1G1WWU8"/>
<dbReference type="InterPro" id="IPR009012">
    <property type="entry name" value="GrpE_head"/>
</dbReference>
<evidence type="ECO:0000256" key="4">
    <source>
        <dbReference type="RuleBase" id="RU000639"/>
    </source>
</evidence>
<dbReference type="Gene3D" id="2.30.22.10">
    <property type="entry name" value="Head domain of nucleotide exchange factor GrpE"/>
    <property type="match status" value="1"/>
</dbReference>
<dbReference type="EMBL" id="MHDA01000025">
    <property type="protein sequence ID" value="OGY31820.1"/>
    <property type="molecule type" value="Genomic_DNA"/>
</dbReference>
<name>A0A1G1WWU8_9BACT</name>
<keyword evidence="3 4" id="KW-0346">Stress response</keyword>
<dbReference type="PRINTS" id="PR00773">
    <property type="entry name" value="GRPEPROTEIN"/>
</dbReference>
<comment type="caution">
    <text evidence="7">The sequence shown here is derived from an EMBL/GenBank/DDBJ whole genome shotgun (WGS) entry which is preliminary data.</text>
</comment>
<evidence type="ECO:0000313" key="8">
    <source>
        <dbReference type="Proteomes" id="UP000179279"/>
    </source>
</evidence>
<dbReference type="PANTHER" id="PTHR21237:SF23">
    <property type="entry name" value="GRPE PROTEIN HOMOLOG, MITOCHONDRIAL"/>
    <property type="match status" value="1"/>
</dbReference>
<dbReference type="InterPro" id="IPR013805">
    <property type="entry name" value="GrpE_CC"/>
</dbReference>
<reference evidence="7 8" key="1">
    <citation type="journal article" date="2016" name="Nat. Commun.">
        <title>Thousands of microbial genomes shed light on interconnected biogeochemical processes in an aquifer system.</title>
        <authorList>
            <person name="Anantharaman K."/>
            <person name="Brown C.T."/>
            <person name="Hug L.A."/>
            <person name="Sharon I."/>
            <person name="Castelle C.J."/>
            <person name="Probst A.J."/>
            <person name="Thomas B.C."/>
            <person name="Singh A."/>
            <person name="Wilkins M.J."/>
            <person name="Karaoz U."/>
            <person name="Brodie E.L."/>
            <person name="Williams K.H."/>
            <person name="Hubbard S.S."/>
            <person name="Banfield J.F."/>
        </authorList>
    </citation>
    <scope>NUCLEOTIDE SEQUENCE [LARGE SCALE GENOMIC DNA]</scope>
</reference>
<evidence type="ECO:0000256" key="1">
    <source>
        <dbReference type="ARBA" id="ARBA00009054"/>
    </source>
</evidence>
<keyword evidence="2 3" id="KW-0143">Chaperone</keyword>
<evidence type="ECO:0000256" key="5">
    <source>
        <dbReference type="RuleBase" id="RU004478"/>
    </source>
</evidence>
<dbReference type="InterPro" id="IPR000740">
    <property type="entry name" value="GrpE"/>
</dbReference>
<dbReference type="Pfam" id="PF01025">
    <property type="entry name" value="GrpE"/>
    <property type="match status" value="1"/>
</dbReference>
<comment type="function">
    <text evidence="3 4">Participates actively in the response to hyperosmotic and heat shock by preventing the aggregation of stress-denatured proteins, in association with DnaK and GrpE. It is the nucleotide exchange factor for DnaK and may function as a thermosensor. Unfolded proteins bind initially to DnaJ; upon interaction with the DnaJ-bound protein, DnaK hydrolyzes its bound ATP, resulting in the formation of a stable complex. GrpE releases ADP from DnaK; ATP binding to DnaK triggers the release of the substrate protein, thus completing the reaction cycle. Several rounds of ATP-dependent interactions between DnaJ, DnaK and GrpE are required for fully efficient folding.</text>
</comment>
<dbReference type="Gene3D" id="3.90.20.20">
    <property type="match status" value="1"/>
</dbReference>
<feature type="coiled-coil region" evidence="6">
    <location>
        <begin position="4"/>
        <end position="87"/>
    </location>
</feature>
<dbReference type="SUPFAM" id="SSF51064">
    <property type="entry name" value="Head domain of nucleotide exchange factor GrpE"/>
    <property type="match status" value="1"/>
</dbReference>
<keyword evidence="6" id="KW-0175">Coiled coil</keyword>
<gene>
    <name evidence="3" type="primary">grpE</name>
    <name evidence="7" type="ORF">A3A57_00205</name>
</gene>
<protein>
    <recommendedName>
        <fullName evidence="3 4">Protein GrpE</fullName>
    </recommendedName>
    <alternativeName>
        <fullName evidence="3">HSP-70 cofactor</fullName>
    </alternativeName>
</protein>
<dbReference type="GO" id="GO:0000774">
    <property type="term" value="F:adenyl-nucleotide exchange factor activity"/>
    <property type="evidence" value="ECO:0007669"/>
    <property type="project" value="InterPro"/>
</dbReference>